<evidence type="ECO:0000313" key="3">
    <source>
        <dbReference type="Proteomes" id="UP000799640"/>
    </source>
</evidence>
<dbReference type="AlphaFoldDB" id="A0A6G1HUX8"/>
<keyword evidence="1" id="KW-0732">Signal</keyword>
<feature type="signal peptide" evidence="1">
    <location>
        <begin position="1"/>
        <end position="23"/>
    </location>
</feature>
<evidence type="ECO:0000256" key="1">
    <source>
        <dbReference type="SAM" id="SignalP"/>
    </source>
</evidence>
<dbReference type="EMBL" id="ML996696">
    <property type="protein sequence ID" value="KAF2399734.1"/>
    <property type="molecule type" value="Genomic_DNA"/>
</dbReference>
<proteinExistence type="predicted"/>
<evidence type="ECO:0000313" key="2">
    <source>
        <dbReference type="EMBL" id="KAF2399734.1"/>
    </source>
</evidence>
<reference evidence="2" key="1">
    <citation type="journal article" date="2020" name="Stud. Mycol.">
        <title>101 Dothideomycetes genomes: a test case for predicting lifestyles and emergence of pathogens.</title>
        <authorList>
            <person name="Haridas S."/>
            <person name="Albert R."/>
            <person name="Binder M."/>
            <person name="Bloem J."/>
            <person name="Labutti K."/>
            <person name="Salamov A."/>
            <person name="Andreopoulos B."/>
            <person name="Baker S."/>
            <person name="Barry K."/>
            <person name="Bills G."/>
            <person name="Bluhm B."/>
            <person name="Cannon C."/>
            <person name="Castanera R."/>
            <person name="Culley D."/>
            <person name="Daum C."/>
            <person name="Ezra D."/>
            <person name="Gonzalez J."/>
            <person name="Henrissat B."/>
            <person name="Kuo A."/>
            <person name="Liang C."/>
            <person name="Lipzen A."/>
            <person name="Lutzoni F."/>
            <person name="Magnuson J."/>
            <person name="Mondo S."/>
            <person name="Nolan M."/>
            <person name="Ohm R."/>
            <person name="Pangilinan J."/>
            <person name="Park H.-J."/>
            <person name="Ramirez L."/>
            <person name="Alfaro M."/>
            <person name="Sun H."/>
            <person name="Tritt A."/>
            <person name="Yoshinaga Y."/>
            <person name="Zwiers L.-H."/>
            <person name="Turgeon B."/>
            <person name="Goodwin S."/>
            <person name="Spatafora J."/>
            <person name="Crous P."/>
            <person name="Grigoriev I."/>
        </authorList>
    </citation>
    <scope>NUCLEOTIDE SEQUENCE</scope>
    <source>
        <strain evidence="2">CBS 262.69</strain>
    </source>
</reference>
<protein>
    <submittedName>
        <fullName evidence="2">Uncharacterized protein</fullName>
    </submittedName>
</protein>
<feature type="chain" id="PRO_5026172747" evidence="1">
    <location>
        <begin position="24"/>
        <end position="216"/>
    </location>
</feature>
<gene>
    <name evidence="2" type="ORF">EJ06DRAFT_32941</name>
</gene>
<sequence length="216" mass="24052">MKSYLRRVSLLVLMLEAEEAVLAAEVRRDMAGEEVALSDSVSLVSEVSEVMVGEGGSRGKESICRPTRLGMKTRGCCVDVIVVVGGGWCRVRVKLEEGFLESFFEERRREVLLMAEIKLMQLDKARSRLKAVGLQRLNARVLSRVADKRIICSKVDRWQGFPVSFRSQTQTTRSKNLEESKRKCCTCPLILQPTAAPHILYTPPPRAAADVVSALS</sequence>
<organism evidence="2 3">
    <name type="scientific">Trichodelitschia bisporula</name>
    <dbReference type="NCBI Taxonomy" id="703511"/>
    <lineage>
        <taxon>Eukaryota</taxon>
        <taxon>Fungi</taxon>
        <taxon>Dikarya</taxon>
        <taxon>Ascomycota</taxon>
        <taxon>Pezizomycotina</taxon>
        <taxon>Dothideomycetes</taxon>
        <taxon>Dothideomycetes incertae sedis</taxon>
        <taxon>Phaeotrichales</taxon>
        <taxon>Phaeotrichaceae</taxon>
        <taxon>Trichodelitschia</taxon>
    </lineage>
</organism>
<name>A0A6G1HUX8_9PEZI</name>
<dbReference type="Proteomes" id="UP000799640">
    <property type="component" value="Unassembled WGS sequence"/>
</dbReference>
<accession>A0A6G1HUX8</accession>
<keyword evidence="3" id="KW-1185">Reference proteome</keyword>